<dbReference type="EMBL" id="SGXD01000003">
    <property type="protein sequence ID" value="RZS86856.1"/>
    <property type="molecule type" value="Genomic_DNA"/>
</dbReference>
<dbReference type="Proteomes" id="UP000293638">
    <property type="component" value="Unassembled WGS sequence"/>
</dbReference>
<comment type="caution">
    <text evidence="2">The sequence shown here is derived from an EMBL/GenBank/DDBJ whole genome shotgun (WGS) entry which is preliminary data.</text>
</comment>
<proteinExistence type="predicted"/>
<dbReference type="InterPro" id="IPR027275">
    <property type="entry name" value="PRC-brl_dom"/>
</dbReference>
<accession>A0A4Q7NPH1</accession>
<feature type="domain" description="PRC-barrel" evidence="1">
    <location>
        <begin position="8"/>
        <end position="53"/>
    </location>
</feature>
<gene>
    <name evidence="2" type="ORF">EV189_2272</name>
</gene>
<organism evidence="2 3">
    <name type="scientific">Motilibacter rhizosphaerae</name>
    <dbReference type="NCBI Taxonomy" id="598652"/>
    <lineage>
        <taxon>Bacteria</taxon>
        <taxon>Bacillati</taxon>
        <taxon>Actinomycetota</taxon>
        <taxon>Actinomycetes</taxon>
        <taxon>Motilibacterales</taxon>
        <taxon>Motilibacteraceae</taxon>
        <taxon>Motilibacter</taxon>
    </lineage>
</organism>
<reference evidence="2 3" key="1">
    <citation type="submission" date="2019-02" db="EMBL/GenBank/DDBJ databases">
        <title>Genomic Encyclopedia of Type Strains, Phase IV (KMG-IV): sequencing the most valuable type-strain genomes for metagenomic binning, comparative biology and taxonomic classification.</title>
        <authorList>
            <person name="Goeker M."/>
        </authorList>
    </citation>
    <scope>NUCLEOTIDE SEQUENCE [LARGE SCALE GENOMIC DNA]</scope>
    <source>
        <strain evidence="2 3">DSM 45622</strain>
    </source>
</reference>
<name>A0A4Q7NPH1_9ACTN</name>
<dbReference type="RefSeq" id="WP_130493072.1">
    <property type="nucleotide sequence ID" value="NZ_SGXD01000003.1"/>
</dbReference>
<protein>
    <submittedName>
        <fullName evidence="2">Uncharacterized protein DUF2382</fullName>
    </submittedName>
</protein>
<keyword evidence="3" id="KW-1185">Reference proteome</keyword>
<dbReference type="OrthoDB" id="3712018at2"/>
<evidence type="ECO:0000313" key="2">
    <source>
        <dbReference type="EMBL" id="RZS86856.1"/>
    </source>
</evidence>
<dbReference type="AlphaFoldDB" id="A0A4Q7NPH1"/>
<evidence type="ECO:0000313" key="3">
    <source>
        <dbReference type="Proteomes" id="UP000293638"/>
    </source>
</evidence>
<sequence>MIRPDQVPDVSGATAYDADGTRLGQVTALDLDTDGSPLAATVRSGGEERSVPLAGAVLEGTTLRLGAEEPPVVMRTTVAEVVRSEERLVGGVEAFAAERARVVVELVTEVRTVEVEVRKQVARLVVEPVVDGPVVPGRARPSEVAYTLYEEVPEVVLRPRPYATARLVIETDVRDEVRTGEVRKEVVGYEEVPAELA</sequence>
<dbReference type="Pfam" id="PF05239">
    <property type="entry name" value="PRC"/>
    <property type="match status" value="1"/>
</dbReference>
<evidence type="ECO:0000259" key="1">
    <source>
        <dbReference type="Pfam" id="PF05239"/>
    </source>
</evidence>